<evidence type="ECO:0008006" key="4">
    <source>
        <dbReference type="Google" id="ProtNLM"/>
    </source>
</evidence>
<evidence type="ECO:0000313" key="2">
    <source>
        <dbReference type="EMBL" id="KAK7041705.1"/>
    </source>
</evidence>
<gene>
    <name evidence="2" type="ORF">VNI00_008994</name>
</gene>
<reference evidence="2 3" key="1">
    <citation type="submission" date="2024-01" db="EMBL/GenBank/DDBJ databases">
        <title>A draft genome for a cacao thread blight-causing isolate of Paramarasmius palmivorus.</title>
        <authorList>
            <person name="Baruah I.K."/>
            <person name="Bukari Y."/>
            <person name="Amoako-Attah I."/>
            <person name="Meinhardt L.W."/>
            <person name="Bailey B.A."/>
            <person name="Cohen S.P."/>
        </authorList>
    </citation>
    <scope>NUCLEOTIDE SEQUENCE [LARGE SCALE GENOMIC DNA]</scope>
    <source>
        <strain evidence="2 3">GH-12</strain>
    </source>
</reference>
<keyword evidence="3" id="KW-1185">Reference proteome</keyword>
<dbReference type="Proteomes" id="UP001383192">
    <property type="component" value="Unassembled WGS sequence"/>
</dbReference>
<organism evidence="2 3">
    <name type="scientific">Paramarasmius palmivorus</name>
    <dbReference type="NCBI Taxonomy" id="297713"/>
    <lineage>
        <taxon>Eukaryota</taxon>
        <taxon>Fungi</taxon>
        <taxon>Dikarya</taxon>
        <taxon>Basidiomycota</taxon>
        <taxon>Agaricomycotina</taxon>
        <taxon>Agaricomycetes</taxon>
        <taxon>Agaricomycetidae</taxon>
        <taxon>Agaricales</taxon>
        <taxon>Marasmiineae</taxon>
        <taxon>Marasmiaceae</taxon>
        <taxon>Paramarasmius</taxon>
    </lineage>
</organism>
<name>A0AAW0CRA8_9AGAR</name>
<accession>A0AAW0CRA8</accession>
<dbReference type="EMBL" id="JAYKXP010000032">
    <property type="protein sequence ID" value="KAK7041705.1"/>
    <property type="molecule type" value="Genomic_DNA"/>
</dbReference>
<evidence type="ECO:0000256" key="1">
    <source>
        <dbReference type="SAM" id="Coils"/>
    </source>
</evidence>
<keyword evidence="1" id="KW-0175">Coiled coil</keyword>
<dbReference type="InterPro" id="IPR032675">
    <property type="entry name" value="LRR_dom_sf"/>
</dbReference>
<dbReference type="Gene3D" id="3.80.10.10">
    <property type="entry name" value="Ribonuclease Inhibitor"/>
    <property type="match status" value="1"/>
</dbReference>
<feature type="coiled-coil region" evidence="1">
    <location>
        <begin position="34"/>
        <end position="68"/>
    </location>
</feature>
<dbReference type="Gene3D" id="2.20.70.10">
    <property type="match status" value="1"/>
</dbReference>
<evidence type="ECO:0000313" key="3">
    <source>
        <dbReference type="Proteomes" id="UP001383192"/>
    </source>
</evidence>
<protein>
    <recommendedName>
        <fullName evidence="4">F-box domain-containing protein</fullName>
    </recommendedName>
</protein>
<comment type="caution">
    <text evidence="2">The sequence shown here is derived from an EMBL/GenBank/DDBJ whole genome shotgun (WGS) entry which is preliminary data.</text>
</comment>
<proteinExistence type="predicted"/>
<dbReference type="Gene3D" id="1.20.1280.50">
    <property type="match status" value="1"/>
</dbReference>
<dbReference type="AlphaFoldDB" id="A0AAW0CRA8"/>
<dbReference type="SUPFAM" id="SSF52047">
    <property type="entry name" value="RNI-like"/>
    <property type="match status" value="1"/>
</dbReference>
<sequence length="565" mass="65042">MDASGINKTSREYLETLFYHTIDDSHRKHVSQYMSSAEQKRNILSSEINKLKTEITRLEYQKKRLEKDMERYGSILRSPIRRMPPEILGHIFTMACEDNYIGPFQLPQAIVASNICRRWREVAMETPRMWSSMTIPFQEWERDLPRLPQIIQLFLERSKTSPLTLRMNFGTYCHVIPASVFDAVDFLVMHSHRWERLDFEGCGDPFFFPVFNNMDRNLPIMQHLGLTGRGHRMDGELIDIFQHARSLRSVAIKYSSLVDVFLLPRSTITTLQLELVELEILFGLLLSYDNLQHLEVSRLTDDLGLQDMWDPHFIMVARNTLRNLTIGAVDQSDICCLLRHSTFASLDTLKIAGVYDTPDESWPSWDNHTLVEFLRRSSCPITTLSLKWLPITEEQIIQLLRLLPAIENLQLEEFQKGIRPRDAVTNQFITNDFFTKCLSSTSSPTPALPRLTNLKLTYHTHKLDEDAVMDAVMSRMQPVCQDTGVACLASVSLTLIVNIPLPPGWKSGVDSKGRRYFCHALTPTVITRKDPREEDDSTFSPIVDRLARFRTAGLLVDIAQIPMKP</sequence>